<name>A0A1R3JLQ7_9ROSI</name>
<evidence type="ECO:0000313" key="2">
    <source>
        <dbReference type="Proteomes" id="UP000187203"/>
    </source>
</evidence>
<organism evidence="1 2">
    <name type="scientific">Corchorus olitorius</name>
    <dbReference type="NCBI Taxonomy" id="93759"/>
    <lineage>
        <taxon>Eukaryota</taxon>
        <taxon>Viridiplantae</taxon>
        <taxon>Streptophyta</taxon>
        <taxon>Embryophyta</taxon>
        <taxon>Tracheophyta</taxon>
        <taxon>Spermatophyta</taxon>
        <taxon>Magnoliopsida</taxon>
        <taxon>eudicotyledons</taxon>
        <taxon>Gunneridae</taxon>
        <taxon>Pentapetalae</taxon>
        <taxon>rosids</taxon>
        <taxon>malvids</taxon>
        <taxon>Malvales</taxon>
        <taxon>Malvaceae</taxon>
        <taxon>Grewioideae</taxon>
        <taxon>Apeibeae</taxon>
        <taxon>Corchorus</taxon>
    </lineage>
</organism>
<keyword evidence="2" id="KW-1185">Reference proteome</keyword>
<accession>A0A1R3JLQ7</accession>
<dbReference type="AlphaFoldDB" id="A0A1R3JLQ7"/>
<reference evidence="2" key="1">
    <citation type="submission" date="2013-09" db="EMBL/GenBank/DDBJ databases">
        <title>Corchorus olitorius genome sequencing.</title>
        <authorList>
            <person name="Alam M."/>
            <person name="Haque M.S."/>
            <person name="Islam M.S."/>
            <person name="Emdad E.M."/>
            <person name="Islam M.M."/>
            <person name="Ahmed B."/>
            <person name="Halim A."/>
            <person name="Hossen Q.M.M."/>
            <person name="Hossain M.Z."/>
            <person name="Ahmed R."/>
            <person name="Khan M.M."/>
            <person name="Islam R."/>
            <person name="Rashid M.M."/>
            <person name="Khan S.A."/>
            <person name="Rahman M.S."/>
            <person name="Alam M."/>
            <person name="Yahiya A.S."/>
            <person name="Khan M.S."/>
            <person name="Azam M.S."/>
            <person name="Haque T."/>
            <person name="Lashkar M.Z.H."/>
            <person name="Akhand A.I."/>
            <person name="Morshed G."/>
            <person name="Roy S."/>
            <person name="Uddin K.S."/>
            <person name="Rabeya T."/>
            <person name="Hossain A.S."/>
            <person name="Chowdhury A."/>
            <person name="Snigdha A.R."/>
            <person name="Mortoza M.S."/>
            <person name="Matin S.A."/>
            <person name="Hoque S.M.E."/>
            <person name="Islam M.K."/>
            <person name="Roy D.K."/>
            <person name="Haider R."/>
            <person name="Moosa M.M."/>
            <person name="Elias S.M."/>
            <person name="Hasan A.M."/>
            <person name="Jahan S."/>
            <person name="Shafiuddin M."/>
            <person name="Mahmood N."/>
            <person name="Shommy N.S."/>
        </authorList>
    </citation>
    <scope>NUCLEOTIDE SEQUENCE [LARGE SCALE GENOMIC DNA]</scope>
    <source>
        <strain evidence="2">cv. O-4</strain>
    </source>
</reference>
<evidence type="ECO:0000313" key="1">
    <source>
        <dbReference type="EMBL" id="OMO95751.1"/>
    </source>
</evidence>
<sequence>MAGFPTLVQGDMLVSEYEAKLKQLARRAPDLERNDVFMSLRLCSGLNLDIQKNMADAFTRDVSYRHCIDRVKYSEHIIEQTHESKSVDIESSENIR</sequence>
<comment type="caution">
    <text evidence="1">The sequence shown here is derived from an EMBL/GenBank/DDBJ whole genome shotgun (WGS) entry which is preliminary data.</text>
</comment>
<dbReference type="Proteomes" id="UP000187203">
    <property type="component" value="Unassembled WGS sequence"/>
</dbReference>
<dbReference type="EMBL" id="AWUE01015783">
    <property type="protein sequence ID" value="OMO95751.1"/>
    <property type="molecule type" value="Genomic_DNA"/>
</dbReference>
<gene>
    <name evidence="1" type="ORF">COLO4_15691</name>
</gene>
<proteinExistence type="predicted"/>
<protein>
    <submittedName>
        <fullName evidence="1">Uncharacterized protein</fullName>
    </submittedName>
</protein>